<dbReference type="PATRIC" id="fig|279058.18.peg.3925"/>
<evidence type="ECO:0000313" key="2">
    <source>
        <dbReference type="Proteomes" id="UP000071778"/>
    </source>
</evidence>
<keyword evidence="2" id="KW-1185">Reference proteome</keyword>
<proteinExistence type="predicted"/>
<protein>
    <submittedName>
        <fullName evidence="1">Uncharacterized protein</fullName>
    </submittedName>
</protein>
<accession>A0A127QPW8</accession>
<sequence>MTYRGSGLHLAGLLQLQCRPASSLQQCTKIGKVTCAFQ</sequence>
<reference evidence="1 2" key="1">
    <citation type="submission" date="2015-11" db="EMBL/GenBank/DDBJ databases">
        <title>Exploring the genomic traits of fungus-feeding bacterial genus Collimonas.</title>
        <authorList>
            <person name="Song C."/>
            <person name="Schmidt R."/>
            <person name="de Jager V."/>
            <person name="Krzyzanowska D."/>
            <person name="Jongedijk E."/>
            <person name="Cankar K."/>
            <person name="Beekwilder J."/>
            <person name="van Veen A."/>
            <person name="de Boer W."/>
            <person name="van Veen J.A."/>
            <person name="Garbeva P."/>
        </authorList>
    </citation>
    <scope>NUCLEOTIDE SEQUENCE [LARGE SCALE GENOMIC DNA]</scope>
    <source>
        <strain evidence="1 2">Ter282</strain>
    </source>
</reference>
<dbReference type="EMBL" id="CP013235">
    <property type="protein sequence ID" value="AMP11652.1"/>
    <property type="molecule type" value="Genomic_DNA"/>
</dbReference>
<dbReference type="Proteomes" id="UP000071778">
    <property type="component" value="Chromosome"/>
</dbReference>
<dbReference type="AlphaFoldDB" id="A0A127QPW8"/>
<evidence type="ECO:0000313" key="1">
    <source>
        <dbReference type="EMBL" id="AMP11652.1"/>
    </source>
</evidence>
<organism evidence="1 2">
    <name type="scientific">Collimonas arenae</name>
    <dbReference type="NCBI Taxonomy" id="279058"/>
    <lineage>
        <taxon>Bacteria</taxon>
        <taxon>Pseudomonadati</taxon>
        <taxon>Pseudomonadota</taxon>
        <taxon>Betaproteobacteria</taxon>
        <taxon>Burkholderiales</taxon>
        <taxon>Oxalobacteraceae</taxon>
        <taxon>Collimonas</taxon>
    </lineage>
</organism>
<gene>
    <name evidence="1" type="ORF">CAter282_3983</name>
</gene>
<name>A0A127QPW8_9BURK</name>